<dbReference type="InParanoid" id="A0A409YCV7"/>
<name>A0A409YCV7_9AGAR</name>
<feature type="compositionally biased region" description="Polar residues" evidence="1">
    <location>
        <begin position="1"/>
        <end position="13"/>
    </location>
</feature>
<reference evidence="2 3" key="1">
    <citation type="journal article" date="2018" name="Evol. Lett.">
        <title>Horizontal gene cluster transfer increased hallucinogenic mushroom diversity.</title>
        <authorList>
            <person name="Reynolds H.T."/>
            <person name="Vijayakumar V."/>
            <person name="Gluck-Thaler E."/>
            <person name="Korotkin H.B."/>
            <person name="Matheny P.B."/>
            <person name="Slot J.C."/>
        </authorList>
    </citation>
    <scope>NUCLEOTIDE SEQUENCE [LARGE SCALE GENOMIC DNA]</scope>
    <source>
        <strain evidence="2 3">2629</strain>
    </source>
</reference>
<accession>A0A409YCV7</accession>
<proteinExistence type="predicted"/>
<evidence type="ECO:0000313" key="3">
    <source>
        <dbReference type="Proteomes" id="UP000284842"/>
    </source>
</evidence>
<organism evidence="2 3">
    <name type="scientific">Panaeolus cyanescens</name>
    <dbReference type="NCBI Taxonomy" id="181874"/>
    <lineage>
        <taxon>Eukaryota</taxon>
        <taxon>Fungi</taxon>
        <taxon>Dikarya</taxon>
        <taxon>Basidiomycota</taxon>
        <taxon>Agaricomycotina</taxon>
        <taxon>Agaricomycetes</taxon>
        <taxon>Agaricomycetidae</taxon>
        <taxon>Agaricales</taxon>
        <taxon>Agaricineae</taxon>
        <taxon>Galeropsidaceae</taxon>
        <taxon>Panaeolus</taxon>
    </lineage>
</organism>
<dbReference type="EMBL" id="NHTK01001289">
    <property type="protein sequence ID" value="PPR00835.1"/>
    <property type="molecule type" value="Genomic_DNA"/>
</dbReference>
<dbReference type="AlphaFoldDB" id="A0A409YCV7"/>
<keyword evidence="3" id="KW-1185">Reference proteome</keyword>
<gene>
    <name evidence="2" type="ORF">CVT24_000308</name>
</gene>
<protein>
    <submittedName>
        <fullName evidence="2">Uncharacterized protein</fullName>
    </submittedName>
</protein>
<comment type="caution">
    <text evidence="2">The sequence shown here is derived from an EMBL/GenBank/DDBJ whole genome shotgun (WGS) entry which is preliminary data.</text>
</comment>
<feature type="region of interest" description="Disordered" evidence="1">
    <location>
        <begin position="105"/>
        <end position="133"/>
    </location>
</feature>
<evidence type="ECO:0000256" key="1">
    <source>
        <dbReference type="SAM" id="MobiDB-lite"/>
    </source>
</evidence>
<feature type="compositionally biased region" description="Low complexity" evidence="1">
    <location>
        <begin position="109"/>
        <end position="118"/>
    </location>
</feature>
<feature type="compositionally biased region" description="Pro residues" evidence="1">
    <location>
        <begin position="119"/>
        <end position="128"/>
    </location>
</feature>
<feature type="region of interest" description="Disordered" evidence="1">
    <location>
        <begin position="1"/>
        <end position="24"/>
    </location>
</feature>
<sequence>MESGSPTSSNQSEIRVPSPSIDASTALHHADPATSSIEMVQTTIENDDRNDENEVDTELPMDEAHSPSIVTCEDIFRRITPDNRFRAGEIGWCRVENYMNGMTLAPIRSNPSSQNNNNFPPPSPPSEPPNRERRHPVVVLGYYNQNQSADNYLAVLPCSHHLPYPLNINSAPANDYTLNSIGCFETRGGNRTMITRLVPVVVLKSTVAKNNPRMSHGRPQYLSPLDFRRLKKSLVFHDV</sequence>
<dbReference type="Proteomes" id="UP000284842">
    <property type="component" value="Unassembled WGS sequence"/>
</dbReference>
<evidence type="ECO:0000313" key="2">
    <source>
        <dbReference type="EMBL" id="PPR00835.1"/>
    </source>
</evidence>